<evidence type="ECO:0000313" key="1">
    <source>
        <dbReference type="EMBL" id="KOO41146.1"/>
    </source>
</evidence>
<dbReference type="Proteomes" id="UP000037558">
    <property type="component" value="Unassembled WGS sequence"/>
</dbReference>
<accession>A0A0M0KQM5</accession>
<reference evidence="2" key="1">
    <citation type="submission" date="2015-08" db="EMBL/GenBank/DDBJ databases">
        <title>Fjat-14210 dsm16467.</title>
        <authorList>
            <person name="Liu B."/>
            <person name="Wang J."/>
            <person name="Zhu Y."/>
            <person name="Liu G."/>
            <person name="Chen Q."/>
            <person name="Chen Z."/>
            <person name="Lan J."/>
            <person name="Che J."/>
            <person name="Ge C."/>
            <person name="Shi H."/>
            <person name="Pan Z."/>
            <person name="Liu X."/>
        </authorList>
    </citation>
    <scope>NUCLEOTIDE SEQUENCE [LARGE SCALE GENOMIC DNA]</scope>
    <source>
        <strain evidence="2">DSM 16467</strain>
    </source>
</reference>
<sequence length="71" mass="8177">MFTNKGLLDMINSITKRGAKYDLAERVLVKRRPDRLIWIMPAEVHGIDREKSKTASGAVFFVVSVRINFIR</sequence>
<protein>
    <submittedName>
        <fullName evidence="1">Uncharacterized protein</fullName>
    </submittedName>
</protein>
<comment type="caution">
    <text evidence="1">The sequence shown here is derived from an EMBL/GenBank/DDBJ whole genome shotgun (WGS) entry which is preliminary data.</text>
</comment>
<dbReference type="EMBL" id="LILC01000030">
    <property type="protein sequence ID" value="KOO41146.1"/>
    <property type="molecule type" value="Genomic_DNA"/>
</dbReference>
<evidence type="ECO:0000313" key="2">
    <source>
        <dbReference type="Proteomes" id="UP000037558"/>
    </source>
</evidence>
<organism evidence="1 2">
    <name type="scientific">Priestia koreensis</name>
    <dbReference type="NCBI Taxonomy" id="284581"/>
    <lineage>
        <taxon>Bacteria</taxon>
        <taxon>Bacillati</taxon>
        <taxon>Bacillota</taxon>
        <taxon>Bacilli</taxon>
        <taxon>Bacillales</taxon>
        <taxon>Bacillaceae</taxon>
        <taxon>Priestia</taxon>
    </lineage>
</organism>
<proteinExistence type="predicted"/>
<dbReference type="STRING" id="284581.AMD01_19595"/>
<dbReference type="PATRIC" id="fig|284581.3.peg.4307"/>
<dbReference type="AlphaFoldDB" id="A0A0M0KQM5"/>
<gene>
    <name evidence="1" type="ORF">AMD01_19595</name>
</gene>
<name>A0A0M0KQM5_9BACI</name>
<keyword evidence="2" id="KW-1185">Reference proteome</keyword>